<dbReference type="Pfam" id="PF09386">
    <property type="entry name" value="ParD"/>
    <property type="match status" value="1"/>
</dbReference>
<dbReference type="Gene3D" id="6.10.180.10">
    <property type="entry name" value="Antitoxin ParD"/>
    <property type="match status" value="1"/>
</dbReference>
<accession>A0A1M6RAI6</accession>
<dbReference type="STRING" id="1123071.SAMN02745181_3588"/>
<sequence>MSRISIDVSPQEHKKLKAMAALRGMTMKDFLLGDLLTDAKSDEMAALAELEELLEKRIEHHGKSGLKGRSSAKEIFQSALKKRD</sequence>
<dbReference type="SUPFAM" id="SSF47598">
    <property type="entry name" value="Ribbon-helix-helix"/>
    <property type="match status" value="1"/>
</dbReference>
<dbReference type="Proteomes" id="UP000184510">
    <property type="component" value="Unassembled WGS sequence"/>
</dbReference>
<dbReference type="OrthoDB" id="1551284at2"/>
<evidence type="ECO:0000256" key="1">
    <source>
        <dbReference type="ARBA" id="ARBA00022649"/>
    </source>
</evidence>
<dbReference type="InterPro" id="IPR022789">
    <property type="entry name" value="ParD"/>
</dbReference>
<dbReference type="InterPro" id="IPR010985">
    <property type="entry name" value="Ribbon_hlx_hlx"/>
</dbReference>
<name>A0A1M6RAI6_9BACT</name>
<organism evidence="3 4">
    <name type="scientific">Rubritalea squalenifaciens DSM 18772</name>
    <dbReference type="NCBI Taxonomy" id="1123071"/>
    <lineage>
        <taxon>Bacteria</taxon>
        <taxon>Pseudomonadati</taxon>
        <taxon>Verrucomicrobiota</taxon>
        <taxon>Verrucomicrobiia</taxon>
        <taxon>Verrucomicrobiales</taxon>
        <taxon>Rubritaleaceae</taxon>
        <taxon>Rubritalea</taxon>
    </lineage>
</organism>
<dbReference type="InParanoid" id="A0A1M6RAI6"/>
<evidence type="ECO:0000313" key="4">
    <source>
        <dbReference type="Proteomes" id="UP000184510"/>
    </source>
</evidence>
<dbReference type="AlphaFoldDB" id="A0A1M6RAI6"/>
<protein>
    <submittedName>
        <fullName evidence="3">Antitoxin ParD</fullName>
    </submittedName>
</protein>
<evidence type="ECO:0000313" key="3">
    <source>
        <dbReference type="EMBL" id="SHK29430.1"/>
    </source>
</evidence>
<feature type="region of interest" description="Disordered" evidence="2">
    <location>
        <begin position="61"/>
        <end position="84"/>
    </location>
</feature>
<dbReference type="GO" id="GO:0006355">
    <property type="term" value="P:regulation of DNA-templated transcription"/>
    <property type="evidence" value="ECO:0007669"/>
    <property type="project" value="InterPro"/>
</dbReference>
<dbReference type="EMBL" id="FQYR01000007">
    <property type="protein sequence ID" value="SHK29430.1"/>
    <property type="molecule type" value="Genomic_DNA"/>
</dbReference>
<reference evidence="3 4" key="1">
    <citation type="submission" date="2016-11" db="EMBL/GenBank/DDBJ databases">
        <authorList>
            <person name="Jaros S."/>
            <person name="Januszkiewicz K."/>
            <person name="Wedrychowicz H."/>
        </authorList>
    </citation>
    <scope>NUCLEOTIDE SEQUENCE [LARGE SCALE GENOMIC DNA]</scope>
    <source>
        <strain evidence="3 4">DSM 18772</strain>
    </source>
</reference>
<evidence type="ECO:0000256" key="2">
    <source>
        <dbReference type="SAM" id="MobiDB-lite"/>
    </source>
</evidence>
<dbReference type="InterPro" id="IPR038296">
    <property type="entry name" value="ParD_sf"/>
</dbReference>
<dbReference type="RefSeq" id="WP_143185136.1">
    <property type="nucleotide sequence ID" value="NZ_FQYR01000007.1"/>
</dbReference>
<keyword evidence="1" id="KW-1277">Toxin-antitoxin system</keyword>
<gene>
    <name evidence="3" type="ORF">SAMN02745181_3588</name>
</gene>
<keyword evidence="4" id="KW-1185">Reference proteome</keyword>
<proteinExistence type="predicted"/>